<dbReference type="EMBL" id="CM042015">
    <property type="protein sequence ID" value="KAI3708159.1"/>
    <property type="molecule type" value="Genomic_DNA"/>
</dbReference>
<organism evidence="1 2">
    <name type="scientific">Cichorium intybus</name>
    <name type="common">Chicory</name>
    <dbReference type="NCBI Taxonomy" id="13427"/>
    <lineage>
        <taxon>Eukaryota</taxon>
        <taxon>Viridiplantae</taxon>
        <taxon>Streptophyta</taxon>
        <taxon>Embryophyta</taxon>
        <taxon>Tracheophyta</taxon>
        <taxon>Spermatophyta</taxon>
        <taxon>Magnoliopsida</taxon>
        <taxon>eudicotyledons</taxon>
        <taxon>Gunneridae</taxon>
        <taxon>Pentapetalae</taxon>
        <taxon>asterids</taxon>
        <taxon>campanulids</taxon>
        <taxon>Asterales</taxon>
        <taxon>Asteraceae</taxon>
        <taxon>Cichorioideae</taxon>
        <taxon>Cichorieae</taxon>
        <taxon>Cichoriinae</taxon>
        <taxon>Cichorium</taxon>
    </lineage>
</organism>
<evidence type="ECO:0000313" key="1">
    <source>
        <dbReference type="EMBL" id="KAI3708159.1"/>
    </source>
</evidence>
<name>A0ACB9AEX6_CICIN</name>
<sequence length="468" mass="53848">MLMNAVAAISRKIGIHLFNHPSPTASPSSSSLPLLNFTRTPISTNPKKSIPILTNSPKSHTHFTKSRTNHTRLKNDMKFGKSLSNQIEQTLPEWRDKFLSYKELKKRLKLINPQQKSGDVCNRAAKRPRVLLRQCCRRLNEKEIEKFNLFFVEKEEEYIIKLKFNEKLLVKQENENLQILDVLNSDLTEVSRREFMTPSTFIFLYENQLFLTFRNRTVAVWNFRGELVTSFEDHLLWHPDCNTNNIYITSDQDLIISYYKTEAEDPLTEGNAGSINISNILTGKCLAKVKAKNSAPLDECCCSGINVDTNGKGTLHYGEFVAISLHLRKMANDEHLHKGFSYFDKDGNGFIDPNELQHILKEDGDGKISYEEFVAMMKTGMDWRKASRHYSRGRFNSLSVKLMKDGSINLGSTEHFTFLNAYLTVGKRLLAKKKQSPQQVFGNIMNRDTPWPKILEEMSFEAYDVINK</sequence>
<gene>
    <name evidence="1" type="ORF">L2E82_37260</name>
</gene>
<reference evidence="1 2" key="2">
    <citation type="journal article" date="2022" name="Mol. Ecol. Resour.">
        <title>The genomes of chicory, endive, great burdock and yacon provide insights into Asteraceae paleo-polyploidization history and plant inulin production.</title>
        <authorList>
            <person name="Fan W."/>
            <person name="Wang S."/>
            <person name="Wang H."/>
            <person name="Wang A."/>
            <person name="Jiang F."/>
            <person name="Liu H."/>
            <person name="Zhao H."/>
            <person name="Xu D."/>
            <person name="Zhang Y."/>
        </authorList>
    </citation>
    <scope>NUCLEOTIDE SEQUENCE [LARGE SCALE GENOMIC DNA]</scope>
    <source>
        <strain evidence="2">cv. Punajuju</strain>
        <tissue evidence="1">Leaves</tissue>
    </source>
</reference>
<protein>
    <submittedName>
        <fullName evidence="1">Uncharacterized protein</fullName>
    </submittedName>
</protein>
<dbReference type="Proteomes" id="UP001055811">
    <property type="component" value="Linkage Group LG07"/>
</dbReference>
<accession>A0ACB9AEX6</accession>
<keyword evidence="2" id="KW-1185">Reference proteome</keyword>
<proteinExistence type="predicted"/>
<evidence type="ECO:0000313" key="2">
    <source>
        <dbReference type="Proteomes" id="UP001055811"/>
    </source>
</evidence>
<comment type="caution">
    <text evidence="1">The sequence shown here is derived from an EMBL/GenBank/DDBJ whole genome shotgun (WGS) entry which is preliminary data.</text>
</comment>
<reference evidence="2" key="1">
    <citation type="journal article" date="2022" name="Mol. Ecol. Resour.">
        <title>The genomes of chicory, endive, great burdock and yacon provide insights into Asteraceae palaeo-polyploidization history and plant inulin production.</title>
        <authorList>
            <person name="Fan W."/>
            <person name="Wang S."/>
            <person name="Wang H."/>
            <person name="Wang A."/>
            <person name="Jiang F."/>
            <person name="Liu H."/>
            <person name="Zhao H."/>
            <person name="Xu D."/>
            <person name="Zhang Y."/>
        </authorList>
    </citation>
    <scope>NUCLEOTIDE SEQUENCE [LARGE SCALE GENOMIC DNA]</scope>
    <source>
        <strain evidence="2">cv. Punajuju</strain>
    </source>
</reference>